<keyword evidence="5 6" id="KW-0472">Membrane</keyword>
<organism evidence="8 9">
    <name type="scientific">Nocardioides conyzicola</name>
    <dbReference type="NCBI Taxonomy" id="1651781"/>
    <lineage>
        <taxon>Bacteria</taxon>
        <taxon>Bacillati</taxon>
        <taxon>Actinomycetota</taxon>
        <taxon>Actinomycetes</taxon>
        <taxon>Propionibacteriales</taxon>
        <taxon>Nocardioidaceae</taxon>
        <taxon>Nocardioides</taxon>
    </lineage>
</organism>
<evidence type="ECO:0000256" key="2">
    <source>
        <dbReference type="ARBA" id="ARBA00010631"/>
    </source>
</evidence>
<evidence type="ECO:0000256" key="6">
    <source>
        <dbReference type="SAM" id="Phobius"/>
    </source>
</evidence>
<feature type="transmembrane region" description="Helical" evidence="6">
    <location>
        <begin position="46"/>
        <end position="67"/>
    </location>
</feature>
<evidence type="ECO:0000256" key="1">
    <source>
        <dbReference type="ARBA" id="ARBA00004141"/>
    </source>
</evidence>
<feature type="transmembrane region" description="Helical" evidence="6">
    <location>
        <begin position="167"/>
        <end position="188"/>
    </location>
</feature>
<evidence type="ECO:0000313" key="8">
    <source>
        <dbReference type="EMBL" id="GAA4717532.1"/>
    </source>
</evidence>
<gene>
    <name evidence="8" type="ORF">GCM10023349_41790</name>
</gene>
<dbReference type="InterPro" id="IPR033580">
    <property type="entry name" value="Nurim-like"/>
</dbReference>
<dbReference type="PANTHER" id="PTHR31040:SF1">
    <property type="entry name" value="NURIM"/>
    <property type="match status" value="1"/>
</dbReference>
<feature type="transmembrane region" description="Helical" evidence="6">
    <location>
        <begin position="88"/>
        <end position="107"/>
    </location>
</feature>
<protein>
    <submittedName>
        <fullName evidence="8">Isoprenylcysteine carboxylmethyltransferase family protein</fullName>
    </submittedName>
</protein>
<keyword evidence="3 6" id="KW-0812">Transmembrane</keyword>
<keyword evidence="4 6" id="KW-1133">Transmembrane helix</keyword>
<reference evidence="9" key="1">
    <citation type="journal article" date="2019" name="Int. J. Syst. Evol. Microbiol.">
        <title>The Global Catalogue of Microorganisms (GCM) 10K type strain sequencing project: providing services to taxonomists for standard genome sequencing and annotation.</title>
        <authorList>
            <consortium name="The Broad Institute Genomics Platform"/>
            <consortium name="The Broad Institute Genome Sequencing Center for Infectious Disease"/>
            <person name="Wu L."/>
            <person name="Ma J."/>
        </authorList>
    </citation>
    <scope>NUCLEOTIDE SEQUENCE [LARGE SCALE GENOMIC DNA]</scope>
    <source>
        <strain evidence="9">JCM 18531</strain>
    </source>
</reference>
<dbReference type="EMBL" id="BAABKM010000004">
    <property type="protein sequence ID" value="GAA4717532.1"/>
    <property type="molecule type" value="Genomic_DNA"/>
</dbReference>
<evidence type="ECO:0000313" key="9">
    <source>
        <dbReference type="Proteomes" id="UP001499974"/>
    </source>
</evidence>
<evidence type="ECO:0000256" key="4">
    <source>
        <dbReference type="ARBA" id="ARBA00022989"/>
    </source>
</evidence>
<comment type="similarity">
    <text evidence="2">Belongs to the nurim family.</text>
</comment>
<accession>A0ABP8XYG2</accession>
<dbReference type="RefSeq" id="WP_345523602.1">
    <property type="nucleotide sequence ID" value="NZ_BAABKM010000004.1"/>
</dbReference>
<feature type="transmembrane region" description="Helical" evidence="6">
    <location>
        <begin position="194"/>
        <end position="213"/>
    </location>
</feature>
<comment type="caution">
    <text evidence="8">The sequence shown here is derived from an EMBL/GenBank/DDBJ whole genome shotgun (WGS) entry which is preliminary data.</text>
</comment>
<feature type="transmembrane region" description="Helical" evidence="6">
    <location>
        <begin position="119"/>
        <end position="140"/>
    </location>
</feature>
<proteinExistence type="inferred from homology"/>
<feature type="domain" description="NnrU" evidence="7">
    <location>
        <begin position="55"/>
        <end position="214"/>
    </location>
</feature>
<evidence type="ECO:0000256" key="5">
    <source>
        <dbReference type="ARBA" id="ARBA00023136"/>
    </source>
</evidence>
<sequence>MKRSPSALTLSALAWLGFNAVMLWMVAFLADVVVPRTVDGPARTSTWLAVTTDLALVLLFALQHSVMARPSVKARLRRRIPVELERTTYVLATDVCLALLLVLWQPFGGQVWHVDGPAAVVLWTLFGAGWLLAVAATYAVDHFELTGLRQAGWLPPRPAAATTELEVTGMYAVVRHPLMTGLLLAFWATPHLGASHLLFAAAATAYVAVGVRFEERDLRRTFGPAYDAYAARVPAVLPRLRPRPQRHSRLSRP</sequence>
<dbReference type="InterPro" id="IPR009915">
    <property type="entry name" value="NnrU_dom"/>
</dbReference>
<comment type="subcellular location">
    <subcellularLocation>
        <location evidence="1">Membrane</location>
        <topology evidence="1">Multi-pass membrane protein</topology>
    </subcellularLocation>
</comment>
<dbReference type="PANTHER" id="PTHR31040">
    <property type="entry name" value="NURIM"/>
    <property type="match status" value="1"/>
</dbReference>
<keyword evidence="9" id="KW-1185">Reference proteome</keyword>
<dbReference type="Pfam" id="PF07298">
    <property type="entry name" value="NnrU"/>
    <property type="match status" value="1"/>
</dbReference>
<evidence type="ECO:0000259" key="7">
    <source>
        <dbReference type="Pfam" id="PF07298"/>
    </source>
</evidence>
<name>A0ABP8XYG2_9ACTN</name>
<dbReference type="Proteomes" id="UP001499974">
    <property type="component" value="Unassembled WGS sequence"/>
</dbReference>
<dbReference type="Gene3D" id="1.20.120.1630">
    <property type="match status" value="1"/>
</dbReference>
<evidence type="ECO:0000256" key="3">
    <source>
        <dbReference type="ARBA" id="ARBA00022692"/>
    </source>
</evidence>